<organism evidence="12 13">
    <name type="scientific">Persicimonas caeni</name>
    <dbReference type="NCBI Taxonomy" id="2292766"/>
    <lineage>
        <taxon>Bacteria</taxon>
        <taxon>Deltaproteobacteria</taxon>
        <taxon>Bradymonadales</taxon>
        <taxon>Bradymonadaceae</taxon>
        <taxon>Persicimonas</taxon>
    </lineage>
</organism>
<name>A0A4Y6Q185_PERCE</name>
<keyword evidence="4" id="KW-0101">Branched-chain amino acid catabolism</keyword>
<evidence type="ECO:0000256" key="6">
    <source>
        <dbReference type="ARBA" id="ARBA00022827"/>
    </source>
</evidence>
<evidence type="ECO:0000256" key="7">
    <source>
        <dbReference type="ARBA" id="ARBA00023002"/>
    </source>
</evidence>
<evidence type="ECO:0000256" key="4">
    <source>
        <dbReference type="ARBA" id="ARBA00022456"/>
    </source>
</evidence>
<dbReference type="EMBL" id="CP041186">
    <property type="protein sequence ID" value="QDG53745.1"/>
    <property type="molecule type" value="Genomic_DNA"/>
</dbReference>
<dbReference type="Proteomes" id="UP000315995">
    <property type="component" value="Chromosome"/>
</dbReference>
<evidence type="ECO:0000256" key="3">
    <source>
        <dbReference type="ARBA" id="ARBA00009347"/>
    </source>
</evidence>
<dbReference type="RefSeq" id="WP_141200199.1">
    <property type="nucleotide sequence ID" value="NZ_CP041186.1"/>
</dbReference>
<dbReference type="InterPro" id="IPR006089">
    <property type="entry name" value="Acyl-CoA_DH_CS"/>
</dbReference>
<dbReference type="InterPro" id="IPR013786">
    <property type="entry name" value="AcylCoA_DH/ox_N"/>
</dbReference>
<dbReference type="PROSITE" id="PS00072">
    <property type="entry name" value="ACYL_COA_DH_1"/>
    <property type="match status" value="1"/>
</dbReference>
<dbReference type="GO" id="GO:0033539">
    <property type="term" value="P:fatty acid beta-oxidation using acyl-CoA dehydrogenase"/>
    <property type="evidence" value="ECO:0007669"/>
    <property type="project" value="TreeGrafter"/>
</dbReference>
<evidence type="ECO:0000256" key="8">
    <source>
        <dbReference type="RuleBase" id="RU362125"/>
    </source>
</evidence>
<dbReference type="Gene3D" id="2.40.110.10">
    <property type="entry name" value="Butyryl-CoA Dehydrogenase, subunit A, domain 2"/>
    <property type="match status" value="1"/>
</dbReference>
<evidence type="ECO:0000259" key="11">
    <source>
        <dbReference type="Pfam" id="PF02771"/>
    </source>
</evidence>
<accession>A0A4Y6Q185</accession>
<protein>
    <submittedName>
        <fullName evidence="12">Acyl-CoA dehydrogenase</fullName>
    </submittedName>
</protein>
<keyword evidence="5 8" id="KW-0285">Flavoprotein</keyword>
<comment type="similarity">
    <text evidence="3 8">Belongs to the acyl-CoA dehydrogenase family.</text>
</comment>
<dbReference type="PANTHER" id="PTHR43884:SF12">
    <property type="entry name" value="ISOVALERYL-COA DEHYDROGENASE, MITOCHONDRIAL-RELATED"/>
    <property type="match status" value="1"/>
</dbReference>
<dbReference type="PANTHER" id="PTHR43884">
    <property type="entry name" value="ACYL-COA DEHYDROGENASE"/>
    <property type="match status" value="1"/>
</dbReference>
<dbReference type="InterPro" id="IPR006091">
    <property type="entry name" value="Acyl-CoA_Oxase/DH_mid-dom"/>
</dbReference>
<keyword evidence="7 8" id="KW-0560">Oxidoreductase</keyword>
<dbReference type="InterPro" id="IPR037069">
    <property type="entry name" value="AcylCoA_DH/ox_N_sf"/>
</dbReference>
<feature type="domain" description="Acyl-CoA dehydrogenase/oxidase C-terminal" evidence="9">
    <location>
        <begin position="235"/>
        <end position="383"/>
    </location>
</feature>
<dbReference type="FunFam" id="1.10.540.10:FF:000002">
    <property type="entry name" value="Acyl-CoA dehydrogenase FadE19"/>
    <property type="match status" value="1"/>
</dbReference>
<evidence type="ECO:0000259" key="9">
    <source>
        <dbReference type="Pfam" id="PF00441"/>
    </source>
</evidence>
<evidence type="ECO:0000256" key="1">
    <source>
        <dbReference type="ARBA" id="ARBA00001974"/>
    </source>
</evidence>
<dbReference type="FunFam" id="1.20.140.10:FF:000001">
    <property type="entry name" value="Acyl-CoA dehydrogenase"/>
    <property type="match status" value="1"/>
</dbReference>
<comment type="pathway">
    <text evidence="2">Amino-acid degradation; L-valine degradation.</text>
</comment>
<evidence type="ECO:0000313" key="13">
    <source>
        <dbReference type="Proteomes" id="UP000315995"/>
    </source>
</evidence>
<dbReference type="Pfam" id="PF00441">
    <property type="entry name" value="Acyl-CoA_dh_1"/>
    <property type="match status" value="1"/>
</dbReference>
<dbReference type="PIRSF" id="PIRSF016578">
    <property type="entry name" value="HsaA"/>
    <property type="match status" value="1"/>
</dbReference>
<feature type="domain" description="Acyl-CoA dehydrogenase/oxidase N-terminal" evidence="11">
    <location>
        <begin position="11"/>
        <end position="124"/>
    </location>
</feature>
<dbReference type="GO" id="GO:0050660">
    <property type="term" value="F:flavin adenine dinucleotide binding"/>
    <property type="evidence" value="ECO:0007669"/>
    <property type="project" value="InterPro"/>
</dbReference>
<dbReference type="Gene3D" id="1.10.540.10">
    <property type="entry name" value="Acyl-CoA dehydrogenase/oxidase, N-terminal domain"/>
    <property type="match status" value="1"/>
</dbReference>
<dbReference type="InterPro" id="IPR009100">
    <property type="entry name" value="AcylCoA_DH/oxidase_NM_dom_sf"/>
</dbReference>
<dbReference type="Pfam" id="PF02770">
    <property type="entry name" value="Acyl-CoA_dh_M"/>
    <property type="match status" value="1"/>
</dbReference>
<dbReference type="Gene3D" id="1.20.140.10">
    <property type="entry name" value="Butyryl-CoA Dehydrogenase, subunit A, domain 3"/>
    <property type="match status" value="1"/>
</dbReference>
<keyword evidence="13" id="KW-1185">Reference proteome</keyword>
<sequence length="385" mass="42842">MSDQKRYPQFTEEHEMFRKQVRNFAEKELAPHADEWEEQRSFPRELFKTMGDLGFLGARYPVEVGGVGGDIWHTAVFCEEMPRCEMAGLTLAMLVQSNMATPIINEIGTDEQKEEFLTPAIKGEKIAALGVSEPGAGSDVAGMTTVAKKDGDDYVISGQKTWITNGTQADFITLAARTDRDNRYGGISLFLFPTDTPGFEVGKKLKKIGNRTSDTAELFFDECRIPSRYLLGNEGHGFYYIMQNFQGERLVGALTAVAGAQLMLDKTKEYLKERNAFGKSLMGFQVLRHRVVDCETELEATRQLTYHAADLFERGIPCQREISMAKLKGGDVAMDVIDKCLQMHGGMGYVEEGPVARAWRDTRLISIGGGTSEIMKEIITKAIGL</sequence>
<evidence type="ECO:0000256" key="5">
    <source>
        <dbReference type="ARBA" id="ARBA00022630"/>
    </source>
</evidence>
<dbReference type="PROSITE" id="PS00073">
    <property type="entry name" value="ACYL_COA_DH_2"/>
    <property type="match status" value="1"/>
</dbReference>
<dbReference type="InterPro" id="IPR009075">
    <property type="entry name" value="AcylCo_DH/oxidase_C"/>
</dbReference>
<dbReference type="InterPro" id="IPR036250">
    <property type="entry name" value="AcylCo_DH-like_C"/>
</dbReference>
<dbReference type="InterPro" id="IPR046373">
    <property type="entry name" value="Acyl-CoA_Oxase/DH_mid-dom_sf"/>
</dbReference>
<gene>
    <name evidence="12" type="ORF">FIV42_24270</name>
</gene>
<dbReference type="GO" id="GO:0046359">
    <property type="term" value="P:butyrate catabolic process"/>
    <property type="evidence" value="ECO:0007669"/>
    <property type="project" value="TreeGrafter"/>
</dbReference>
<dbReference type="SUPFAM" id="SSF56645">
    <property type="entry name" value="Acyl-CoA dehydrogenase NM domain-like"/>
    <property type="match status" value="1"/>
</dbReference>
<dbReference type="FunFam" id="2.40.110.10:FF:000001">
    <property type="entry name" value="Acyl-CoA dehydrogenase, mitochondrial"/>
    <property type="match status" value="1"/>
</dbReference>
<dbReference type="GO" id="GO:0009083">
    <property type="term" value="P:branched-chain amino acid catabolic process"/>
    <property type="evidence" value="ECO:0007669"/>
    <property type="project" value="UniProtKB-KW"/>
</dbReference>
<dbReference type="OrthoDB" id="9765339at2"/>
<evidence type="ECO:0000259" key="10">
    <source>
        <dbReference type="Pfam" id="PF02770"/>
    </source>
</evidence>
<accession>A0A5B8YF99</accession>
<comment type="cofactor">
    <cofactor evidence="1 8">
        <name>FAD</name>
        <dbReference type="ChEBI" id="CHEBI:57692"/>
    </cofactor>
</comment>
<evidence type="ECO:0000256" key="2">
    <source>
        <dbReference type="ARBA" id="ARBA00005109"/>
    </source>
</evidence>
<dbReference type="GO" id="GO:0003995">
    <property type="term" value="F:acyl-CoA dehydrogenase activity"/>
    <property type="evidence" value="ECO:0007669"/>
    <property type="project" value="InterPro"/>
</dbReference>
<reference evidence="12 13" key="1">
    <citation type="submission" date="2019-06" db="EMBL/GenBank/DDBJ databases">
        <title>Persicimonas caeni gen. nov., sp. nov., a predatory bacterium isolated from solar saltern.</title>
        <authorList>
            <person name="Wang S."/>
        </authorList>
    </citation>
    <scope>NUCLEOTIDE SEQUENCE [LARGE SCALE GENOMIC DNA]</scope>
    <source>
        <strain evidence="12 13">YN101</strain>
    </source>
</reference>
<feature type="domain" description="Acyl-CoA oxidase/dehydrogenase middle" evidence="10">
    <location>
        <begin position="128"/>
        <end position="223"/>
    </location>
</feature>
<evidence type="ECO:0000313" key="12">
    <source>
        <dbReference type="EMBL" id="QDG53745.1"/>
    </source>
</evidence>
<dbReference type="SUPFAM" id="SSF47203">
    <property type="entry name" value="Acyl-CoA dehydrogenase C-terminal domain-like"/>
    <property type="match status" value="1"/>
</dbReference>
<dbReference type="Pfam" id="PF02771">
    <property type="entry name" value="Acyl-CoA_dh_N"/>
    <property type="match status" value="1"/>
</dbReference>
<proteinExistence type="inferred from homology"/>
<dbReference type="AlphaFoldDB" id="A0A4Y6Q185"/>
<keyword evidence="6 8" id="KW-0274">FAD</keyword>